<feature type="domain" description="Transcriptional regulator SgrR N-terminal HTH" evidence="3">
    <location>
        <begin position="3"/>
        <end position="109"/>
    </location>
</feature>
<feature type="domain" description="Solute-binding protein family 5" evidence="2">
    <location>
        <begin position="185"/>
        <end position="335"/>
    </location>
</feature>
<dbReference type="RefSeq" id="WP_188890123.1">
    <property type="nucleotide sequence ID" value="NZ_BMHY01000005.1"/>
</dbReference>
<dbReference type="AlphaFoldDB" id="A0A917HB50"/>
<sequence length="566" mass="63853">MKLHGHYLRLHSRYGAEAEAELTLDELAGALDCTHRNAMNVVRSMVEHGWVEWISSRGRGRRSTLRFLAAPEEIASQSMLKAMATNRHAIGRSLAQLQGHVRSAALQEHVQGWLLGYFGHSTELRSNKRIDTLRLPLRQQLQTIDPLSMNLLAESFVASHVFDGLVRRANFANSDTLDGNVTEEILPGIAHAWEVDASRKRWTFYLRKEVLFHNGKIMTADDVVFTLERLIGTSRRTLYSVIFKQIQAVRALHPNVVEIELIEPNELFLPLLCTSRAAIVPKELGQLGEHFGSRPIGTGPFQLTEMSDGGCVLEAFGSYFQGRAHLDRVEIVHVPWGLPEEAAEPSSPFHLIHNPAEAGSGGWSQIHSRTTVRKFVTCNTQKAGVMSDPELRAKLLACLREDSPAPAVHSTAISIAIATVEPYRHDAEWLAQQLERHGYSCTVATASVEAFKGPIRLESDLIVFSLLRDQDEQLRQFDLYQTMSAHIEPHTRLDIEKRLQAIARQADSELRAELFRDIEELLIREHQLYILYERPVQTAYMPSVRGVTFNSQGWVDLRHVWFPPGT</sequence>
<keyword evidence="5" id="KW-1185">Reference proteome</keyword>
<dbReference type="Proteomes" id="UP000600247">
    <property type="component" value="Unassembled WGS sequence"/>
</dbReference>
<protein>
    <submittedName>
        <fullName evidence="4">Peptide-binding protein</fullName>
    </submittedName>
</protein>
<comment type="caution">
    <text evidence="4">The sequence shown here is derived from an EMBL/GenBank/DDBJ whole genome shotgun (WGS) entry which is preliminary data.</text>
</comment>
<dbReference type="InterPro" id="IPR025370">
    <property type="entry name" value="SgrR_HTH_N"/>
</dbReference>
<dbReference type="GO" id="GO:0015833">
    <property type="term" value="P:peptide transport"/>
    <property type="evidence" value="ECO:0007669"/>
    <property type="project" value="TreeGrafter"/>
</dbReference>
<evidence type="ECO:0000259" key="2">
    <source>
        <dbReference type="Pfam" id="PF00496"/>
    </source>
</evidence>
<evidence type="ECO:0000313" key="4">
    <source>
        <dbReference type="EMBL" id="GGG73051.1"/>
    </source>
</evidence>
<dbReference type="Pfam" id="PF00496">
    <property type="entry name" value="SBP_bac_5"/>
    <property type="match status" value="1"/>
</dbReference>
<dbReference type="GO" id="GO:1904680">
    <property type="term" value="F:peptide transmembrane transporter activity"/>
    <property type="evidence" value="ECO:0007669"/>
    <property type="project" value="TreeGrafter"/>
</dbReference>
<dbReference type="Pfam" id="PF12793">
    <property type="entry name" value="SgrR_N"/>
    <property type="match status" value="1"/>
</dbReference>
<dbReference type="EMBL" id="BMHY01000005">
    <property type="protein sequence ID" value="GGG73051.1"/>
    <property type="molecule type" value="Genomic_DNA"/>
</dbReference>
<dbReference type="InterPro" id="IPR039424">
    <property type="entry name" value="SBP_5"/>
</dbReference>
<proteinExistence type="predicted"/>
<dbReference type="SUPFAM" id="SSF53850">
    <property type="entry name" value="Periplasmic binding protein-like II"/>
    <property type="match status" value="1"/>
</dbReference>
<dbReference type="PANTHER" id="PTHR30290:SF72">
    <property type="entry name" value="HTH-TYPE TRANSCRIPTIONAL REGULATOR SGRR"/>
    <property type="match status" value="1"/>
</dbReference>
<dbReference type="PANTHER" id="PTHR30290">
    <property type="entry name" value="PERIPLASMIC BINDING COMPONENT OF ABC TRANSPORTER"/>
    <property type="match status" value="1"/>
</dbReference>
<keyword evidence="1" id="KW-0238">DNA-binding</keyword>
<dbReference type="Gene3D" id="3.40.190.10">
    <property type="entry name" value="Periplasmic binding protein-like II"/>
    <property type="match status" value="1"/>
</dbReference>
<accession>A0A917HB50</accession>
<evidence type="ECO:0000259" key="3">
    <source>
        <dbReference type="Pfam" id="PF12793"/>
    </source>
</evidence>
<dbReference type="GO" id="GO:0003677">
    <property type="term" value="F:DNA binding"/>
    <property type="evidence" value="ECO:0007669"/>
    <property type="project" value="UniProtKB-KW"/>
</dbReference>
<evidence type="ECO:0000256" key="1">
    <source>
        <dbReference type="ARBA" id="ARBA00023125"/>
    </source>
</evidence>
<name>A0A917HB50_9BACL</name>
<gene>
    <name evidence="4" type="ORF">GCM10010918_31330</name>
</gene>
<dbReference type="InterPro" id="IPR000914">
    <property type="entry name" value="SBP_5_dom"/>
</dbReference>
<reference evidence="4 5" key="1">
    <citation type="journal article" date="2014" name="Int. J. Syst. Evol. Microbiol.">
        <title>Complete genome sequence of Corynebacterium casei LMG S-19264T (=DSM 44701T), isolated from a smear-ripened cheese.</title>
        <authorList>
            <consortium name="US DOE Joint Genome Institute (JGI-PGF)"/>
            <person name="Walter F."/>
            <person name="Albersmeier A."/>
            <person name="Kalinowski J."/>
            <person name="Ruckert C."/>
        </authorList>
    </citation>
    <scope>NUCLEOTIDE SEQUENCE [LARGE SCALE GENOMIC DNA]</scope>
    <source>
        <strain evidence="4 5">CGMCC 1.15286</strain>
    </source>
</reference>
<organism evidence="4 5">
    <name type="scientific">Paenibacillus radicis</name>
    <name type="common">ex Gao et al. 2016</name>
    <dbReference type="NCBI Taxonomy" id="1737354"/>
    <lineage>
        <taxon>Bacteria</taxon>
        <taxon>Bacillati</taxon>
        <taxon>Bacillota</taxon>
        <taxon>Bacilli</taxon>
        <taxon>Bacillales</taxon>
        <taxon>Paenibacillaceae</taxon>
        <taxon>Paenibacillus</taxon>
    </lineage>
</organism>
<evidence type="ECO:0000313" key="5">
    <source>
        <dbReference type="Proteomes" id="UP000600247"/>
    </source>
</evidence>